<accession>A0ABM4VZN0</accession>
<name>A0ABM4VZN0_COFAR</name>
<reference evidence="3 4" key="2">
    <citation type="submission" date="2025-05" db="UniProtKB">
        <authorList>
            <consortium name="RefSeq"/>
        </authorList>
    </citation>
    <scope>IDENTIFICATION</scope>
    <source>
        <tissue evidence="3 4">Leaves</tissue>
    </source>
</reference>
<dbReference type="GeneID" id="113687919"/>
<dbReference type="SUPFAM" id="SSF53178">
    <property type="entry name" value="Peptidyl-tRNA hydrolase-like"/>
    <property type="match status" value="2"/>
</dbReference>
<dbReference type="PANTHER" id="PTHR17224:SF4">
    <property type="entry name" value="PEPTIDYL-TRNA HYDROLASE, MITOCHONDRIAL"/>
    <property type="match status" value="1"/>
</dbReference>
<protein>
    <submittedName>
        <fullName evidence="3 4">Peptidyl-tRNA hydrolase, mitochondrial-like isoform X1</fullName>
    </submittedName>
</protein>
<dbReference type="Pfam" id="PF01195">
    <property type="entry name" value="Pept_tRNA_hydro"/>
    <property type="match status" value="2"/>
</dbReference>
<dbReference type="RefSeq" id="XP_071924738.1">
    <property type="nucleotide sequence ID" value="XM_072068637.1"/>
</dbReference>
<dbReference type="RefSeq" id="XP_071924972.1">
    <property type="nucleotide sequence ID" value="XM_072068871.1"/>
</dbReference>
<organism evidence="2 4">
    <name type="scientific">Coffea arabica</name>
    <name type="common">Arabian coffee</name>
    <dbReference type="NCBI Taxonomy" id="13443"/>
    <lineage>
        <taxon>Eukaryota</taxon>
        <taxon>Viridiplantae</taxon>
        <taxon>Streptophyta</taxon>
        <taxon>Embryophyta</taxon>
        <taxon>Tracheophyta</taxon>
        <taxon>Spermatophyta</taxon>
        <taxon>Magnoliopsida</taxon>
        <taxon>eudicotyledons</taxon>
        <taxon>Gunneridae</taxon>
        <taxon>Pentapetalae</taxon>
        <taxon>asterids</taxon>
        <taxon>lamiids</taxon>
        <taxon>Gentianales</taxon>
        <taxon>Rubiaceae</taxon>
        <taxon>Ixoroideae</taxon>
        <taxon>Gardenieae complex</taxon>
        <taxon>Bertiereae - Coffeeae clade</taxon>
        <taxon>Coffeeae</taxon>
        <taxon>Coffea</taxon>
    </lineage>
</organism>
<comment type="similarity">
    <text evidence="1">Belongs to the PTH family.</text>
</comment>
<dbReference type="PROSITE" id="PS01195">
    <property type="entry name" value="PEPT_TRNA_HYDROL_1"/>
    <property type="match status" value="1"/>
</dbReference>
<dbReference type="InterPro" id="IPR018171">
    <property type="entry name" value="Pept_tRNA_hydro_CS"/>
</dbReference>
<dbReference type="InterPro" id="IPR001328">
    <property type="entry name" value="Pept_tRNA_hydro"/>
</dbReference>
<proteinExistence type="inferred from homology"/>
<evidence type="ECO:0000313" key="2">
    <source>
        <dbReference type="Proteomes" id="UP001652660"/>
    </source>
</evidence>
<dbReference type="Proteomes" id="UP001652660">
    <property type="component" value="Chromosome 1c"/>
</dbReference>
<dbReference type="InterPro" id="IPR036416">
    <property type="entry name" value="Pept_tRNA_hydro_sf"/>
</dbReference>
<evidence type="ECO:0000313" key="4">
    <source>
        <dbReference type="RefSeq" id="XP_071924972.1"/>
    </source>
</evidence>
<keyword evidence="2" id="KW-1185">Reference proteome</keyword>
<reference evidence="2" key="1">
    <citation type="journal article" date="2025" name="Foods">
        <title>Unveiling the Microbial Signatures of Arabica Coffee Cherries: Insights into Ripeness Specific Diversity, Functional Traits, and Implications for Quality and Safety.</title>
        <authorList>
            <consortium name="RefSeq"/>
            <person name="Tenea G.N."/>
            <person name="Cifuentes V."/>
            <person name="Reyes P."/>
            <person name="Cevallos-Vallejos M."/>
        </authorList>
    </citation>
    <scope>NUCLEOTIDE SEQUENCE [LARGE SCALE GENOMIC DNA]</scope>
</reference>
<dbReference type="NCBIfam" id="TIGR00447">
    <property type="entry name" value="pth"/>
    <property type="match status" value="1"/>
</dbReference>
<gene>
    <name evidence="3 4" type="primary">LOC113687919</name>
</gene>
<dbReference type="Gene3D" id="3.40.50.1470">
    <property type="entry name" value="Peptidyl-tRNA hydrolase"/>
    <property type="match status" value="2"/>
</dbReference>
<evidence type="ECO:0000313" key="3">
    <source>
        <dbReference type="RefSeq" id="XP_071924738.1"/>
    </source>
</evidence>
<evidence type="ECO:0000256" key="1">
    <source>
        <dbReference type="RuleBase" id="RU004320"/>
    </source>
</evidence>
<dbReference type="PANTHER" id="PTHR17224">
    <property type="entry name" value="PEPTIDYL-TRNA HYDROLASE"/>
    <property type="match status" value="1"/>
</dbReference>
<dbReference type="HAMAP" id="MF_00083">
    <property type="entry name" value="Pept_tRNA_hydro_bact"/>
    <property type="match status" value="1"/>
</dbReference>
<sequence length="258" mass="28896">MLSRLSRHYFCSISPQPWLFVGLGNPGDKFKGTRHNVGFEMIDAFAEAVGIPMDTVHCKALFGKGFVNGVPVFLAKPQTYMNLSGESSGPLAAYYKLPLNRVIVFHDDMNLPCGVLRLHHNGGHGSHNGLLKESTYRYFNSLMKIELALNPLVSFSCANCHYSFILPSIRLKSVIHNFRGNTLFPRLRIGIGRPPGQMDPKAFLLQKFNAAARERIDAALKEGAYALEQVLSKGLTETARRFNTDQKYKHIRLQTMPT</sequence>